<protein>
    <recommendedName>
        <fullName evidence="6">DUF3109 family protein</fullName>
    </recommendedName>
</protein>
<evidence type="ECO:0000313" key="2">
    <source>
        <dbReference type="EMBL" id="KON99213.1"/>
    </source>
</evidence>
<dbReference type="RefSeq" id="WP_043063905.1">
    <property type="nucleotide sequence ID" value="NZ_BJOA01000073.1"/>
</dbReference>
<evidence type="ECO:0000313" key="5">
    <source>
        <dbReference type="Proteomes" id="UP000182836"/>
    </source>
</evidence>
<dbReference type="Proteomes" id="UP000037269">
    <property type="component" value="Unassembled WGS sequence"/>
</dbReference>
<evidence type="ECO:0000256" key="1">
    <source>
        <dbReference type="ARBA" id="ARBA00093770"/>
    </source>
</evidence>
<dbReference type="EMBL" id="FNED01000005">
    <property type="protein sequence ID" value="SDI59734.1"/>
    <property type="molecule type" value="Genomic_DNA"/>
</dbReference>
<dbReference type="Pfam" id="PF11307">
    <property type="entry name" value="DUF3109"/>
    <property type="match status" value="1"/>
</dbReference>
<gene>
    <name evidence="2" type="ORF">AF333_00260</name>
    <name evidence="3" type="ORF">SAMN04487909_105237</name>
</gene>
<dbReference type="InterPro" id="IPR021458">
    <property type="entry name" value="Rv0495c"/>
</dbReference>
<dbReference type="OrthoDB" id="2380616at2"/>
<evidence type="ECO:0000313" key="3">
    <source>
        <dbReference type="EMBL" id="SDI59734.1"/>
    </source>
</evidence>
<dbReference type="AlphaFoldDB" id="A0A0D1WKC6"/>
<dbReference type="PATRIC" id="fig|47500.8.peg.1328"/>
<keyword evidence="4" id="KW-1185">Reference proteome</keyword>
<accession>A0A0D1WKC6</accession>
<comment type="similarity">
    <text evidence="1">Belongs to the Rv0495c family.</text>
</comment>
<evidence type="ECO:0008006" key="6">
    <source>
        <dbReference type="Google" id="ProtNLM"/>
    </source>
</evidence>
<name>A0A0D1WKC6_ANEMI</name>
<evidence type="ECO:0000313" key="4">
    <source>
        <dbReference type="Proteomes" id="UP000037269"/>
    </source>
</evidence>
<reference evidence="3 5" key="2">
    <citation type="submission" date="2016-10" db="EMBL/GenBank/DDBJ databases">
        <authorList>
            <person name="de Groot N.N."/>
        </authorList>
    </citation>
    <scope>NUCLEOTIDE SEQUENCE [LARGE SCALE GENOMIC DNA]</scope>
    <source>
        <strain evidence="3 5">DSM 2895</strain>
    </source>
</reference>
<dbReference type="GeneID" id="42303648"/>
<proteinExistence type="inferred from homology"/>
<reference evidence="2 4" key="1">
    <citation type="submission" date="2015-07" db="EMBL/GenBank/DDBJ databases">
        <title>Fjat-14205 dsm 2895.</title>
        <authorList>
            <person name="Liu B."/>
            <person name="Wang J."/>
            <person name="Zhu Y."/>
            <person name="Liu G."/>
            <person name="Chen Q."/>
            <person name="Chen Z."/>
            <person name="Lan J."/>
            <person name="Che J."/>
            <person name="Ge C."/>
            <person name="Shi H."/>
            <person name="Pan Z."/>
            <person name="Liu X."/>
        </authorList>
    </citation>
    <scope>NUCLEOTIDE SEQUENCE [LARGE SCALE GENOMIC DNA]</scope>
    <source>
        <strain evidence="2 4">DSM 2895</strain>
    </source>
</reference>
<dbReference type="Proteomes" id="UP000182836">
    <property type="component" value="Unassembled WGS sequence"/>
</dbReference>
<organism evidence="2 4">
    <name type="scientific">Aneurinibacillus migulanus</name>
    <name type="common">Bacillus migulanus</name>
    <dbReference type="NCBI Taxonomy" id="47500"/>
    <lineage>
        <taxon>Bacteria</taxon>
        <taxon>Bacillati</taxon>
        <taxon>Bacillota</taxon>
        <taxon>Bacilli</taxon>
        <taxon>Bacillales</taxon>
        <taxon>Paenibacillaceae</taxon>
        <taxon>Aneurinibacillus group</taxon>
        <taxon>Aneurinibacillus</taxon>
    </lineage>
</organism>
<dbReference type="EMBL" id="LGUG01000002">
    <property type="protein sequence ID" value="KON99213.1"/>
    <property type="molecule type" value="Genomic_DNA"/>
</dbReference>
<sequence>MRSRYYGTPESLEFNEALAVYEYVVPRLDKTIIRHGKYLIDTEALCASVNLDCFNCHLLHGHNCCEQGQPYSMHGDNLTAFEEHAFAILYAYTHDERAAETEKKGLFEQTSNTNYYPSIRKYKGNCLYLVEDNGQRICAIHRYALDKGIHPAKLKPFSCSLFPLEIIESDLGILITAVTPLTEGFSRWGDYYRKHYSCVNPKRRPNNAPNEYFAADGYVPAWTWARDLLAFYWSEDVIQEIESFLTLSDTPNKQPDTNGFSF</sequence>